<organism evidence="3 4">
    <name type="scientific">Polarella glacialis</name>
    <name type="common">Dinoflagellate</name>
    <dbReference type="NCBI Taxonomy" id="89957"/>
    <lineage>
        <taxon>Eukaryota</taxon>
        <taxon>Sar</taxon>
        <taxon>Alveolata</taxon>
        <taxon>Dinophyceae</taxon>
        <taxon>Suessiales</taxon>
        <taxon>Suessiaceae</taxon>
        <taxon>Polarella</taxon>
    </lineage>
</organism>
<feature type="compositionally biased region" description="Low complexity" evidence="1">
    <location>
        <begin position="22"/>
        <end position="44"/>
    </location>
</feature>
<feature type="region of interest" description="Disordered" evidence="1">
    <location>
        <begin position="274"/>
        <end position="297"/>
    </location>
</feature>
<evidence type="ECO:0000313" key="4">
    <source>
        <dbReference type="Proteomes" id="UP000626109"/>
    </source>
</evidence>
<evidence type="ECO:0000256" key="1">
    <source>
        <dbReference type="SAM" id="MobiDB-lite"/>
    </source>
</evidence>
<comment type="caution">
    <text evidence="3">The sequence shown here is derived from an EMBL/GenBank/DDBJ whole genome shotgun (WGS) entry which is preliminary data.</text>
</comment>
<protein>
    <submittedName>
        <fullName evidence="3">Uncharacterized protein</fullName>
    </submittedName>
</protein>
<feature type="region of interest" description="Disordered" evidence="1">
    <location>
        <begin position="168"/>
        <end position="217"/>
    </location>
</feature>
<gene>
    <name evidence="2" type="ORF">PGLA2088_LOCUS17361</name>
    <name evidence="3" type="ORF">PGLA2088_LOCUS23959</name>
</gene>
<name>A0A813JWB8_POLGL</name>
<dbReference type="EMBL" id="CAJNNW010026319">
    <property type="protein sequence ID" value="CAE8684443.1"/>
    <property type="molecule type" value="Genomic_DNA"/>
</dbReference>
<dbReference type="GO" id="GO:0004402">
    <property type="term" value="F:histone acetyltransferase activity"/>
    <property type="evidence" value="ECO:0007669"/>
    <property type="project" value="TreeGrafter"/>
</dbReference>
<evidence type="ECO:0000313" key="3">
    <source>
        <dbReference type="EMBL" id="CAE8684443.1"/>
    </source>
</evidence>
<feature type="compositionally biased region" description="Low complexity" evidence="1">
    <location>
        <begin position="62"/>
        <end position="73"/>
    </location>
</feature>
<feature type="compositionally biased region" description="Low complexity" evidence="1">
    <location>
        <begin position="333"/>
        <end position="381"/>
    </location>
</feature>
<dbReference type="PANTHER" id="PTHR20916:SF12">
    <property type="entry name" value="ANCESTRAL COATOMER ELEMENT 1 SEC16_SEC31 DOMAIN-CONTAINING PROTEIN-RELATED"/>
    <property type="match status" value="1"/>
</dbReference>
<dbReference type="EMBL" id="CAJNNW010022982">
    <property type="protein sequence ID" value="CAE8670062.1"/>
    <property type="molecule type" value="Genomic_DNA"/>
</dbReference>
<proteinExistence type="predicted"/>
<sequence>MASASLAGFGLQQLQQQQRQLQLQQQQQPLQQPQLQQQHQQQQQELHVQGCERWCHSEDGSPRQAEPENAQQEQPRHLQLRQRKLGSSSSPGSPCGVAVVAVAASWLLSGEASTPPTSAAELVLLKPTLGGRRAFASEGAGSVGVPLAAPPPQSHVCFCAGALLPSPKQPPSRRGVRTGTAFAFPFPERGPSSSRSSPLPSTSSSRRPPPPSLEEVSKCRSPAEVFGLLFPSQPGVGGSEEGSFSAEEAEAPPLRSWSLLLAVSCFRRLAQLRSSSSDSSRSGAKQQRQPVTPEKESFQFQSLLRRLEGLAASSEMSARTLSEVMAAAGHLGSSSKSSSNSSNNSSSNSYINSNSDSNSNSNNNSSSNSNSNSNSHSNNNSQPGIEALVRRCAASLTQGIHRANAF</sequence>
<dbReference type="Proteomes" id="UP000626109">
    <property type="component" value="Unassembled WGS sequence"/>
</dbReference>
<feature type="region of interest" description="Disordered" evidence="1">
    <location>
        <begin position="331"/>
        <end position="383"/>
    </location>
</feature>
<dbReference type="PANTHER" id="PTHR20916">
    <property type="entry name" value="CYSTEINE AND GLYCINE-RICH PROTEIN 2 BINDING PROTEIN"/>
    <property type="match status" value="1"/>
</dbReference>
<feature type="non-terminal residue" evidence="3">
    <location>
        <position position="1"/>
    </location>
</feature>
<reference evidence="3" key="1">
    <citation type="submission" date="2021-02" db="EMBL/GenBank/DDBJ databases">
        <authorList>
            <person name="Dougan E. K."/>
            <person name="Rhodes N."/>
            <person name="Thang M."/>
            <person name="Chan C."/>
        </authorList>
    </citation>
    <scope>NUCLEOTIDE SEQUENCE</scope>
</reference>
<accession>A0A813JWB8</accession>
<feature type="region of interest" description="Disordered" evidence="1">
    <location>
        <begin position="22"/>
        <end position="94"/>
    </location>
</feature>
<evidence type="ECO:0000313" key="2">
    <source>
        <dbReference type="EMBL" id="CAE8670062.1"/>
    </source>
</evidence>
<dbReference type="AlphaFoldDB" id="A0A813JWB8"/>
<feature type="compositionally biased region" description="Low complexity" evidence="1">
    <location>
        <begin position="185"/>
        <end position="206"/>
    </location>
</feature>